<evidence type="ECO:0000313" key="8">
    <source>
        <dbReference type="Proteomes" id="UP001177769"/>
    </source>
</evidence>
<sequence length="116" mass="12889">MAKPTYHELKAQAEKLMAQAEQVRKEEVASVAKEVVAKLNEYEISLADLKAAGYAFASQDTGPKFGKPKKAGTGHVAMKYRDPKNSANEWSGRGRSPKWMQDYLAVGKKKDDFLIN</sequence>
<gene>
    <name evidence="7" type="ORF">PFX98_20520</name>
</gene>
<comment type="subcellular location">
    <subcellularLocation>
        <location evidence="1">Cytoplasm</location>
        <location evidence="1">Nucleoid</location>
    </subcellularLocation>
</comment>
<dbReference type="SMART" id="SM00528">
    <property type="entry name" value="HNS"/>
    <property type="match status" value="1"/>
</dbReference>
<dbReference type="Proteomes" id="UP001177769">
    <property type="component" value="Chromosome"/>
</dbReference>
<evidence type="ECO:0000256" key="5">
    <source>
        <dbReference type="SAM" id="Coils"/>
    </source>
</evidence>
<dbReference type="EMBL" id="CP116346">
    <property type="protein sequence ID" value="WIT11257.1"/>
    <property type="molecule type" value="Genomic_DNA"/>
</dbReference>
<dbReference type="PANTHER" id="PTHR38097:SF2">
    <property type="entry name" value="DNA-BINDING PROTEIN STPA"/>
    <property type="match status" value="1"/>
</dbReference>
<dbReference type="GO" id="GO:0003677">
    <property type="term" value="F:DNA binding"/>
    <property type="evidence" value="ECO:0007669"/>
    <property type="project" value="UniProtKB-KW"/>
</dbReference>
<evidence type="ECO:0000256" key="2">
    <source>
        <dbReference type="ARBA" id="ARBA00010610"/>
    </source>
</evidence>
<proteinExistence type="inferred from homology"/>
<reference evidence="7" key="1">
    <citation type="submission" date="2023-01" db="EMBL/GenBank/DDBJ databases">
        <title>Whole genome sequence of Paucibacter sp. S2-9 isolated from pond sediment.</title>
        <authorList>
            <person name="Jung J.Y."/>
        </authorList>
    </citation>
    <scope>NUCLEOTIDE SEQUENCE</scope>
    <source>
        <strain evidence="7">S2-9</strain>
    </source>
</reference>
<dbReference type="RefSeq" id="WP_285232337.1">
    <property type="nucleotide sequence ID" value="NZ_CP116346.1"/>
</dbReference>
<dbReference type="InterPro" id="IPR037150">
    <property type="entry name" value="H-NS_C_dom_sf"/>
</dbReference>
<evidence type="ECO:0000259" key="6">
    <source>
        <dbReference type="SMART" id="SM00528"/>
    </source>
</evidence>
<name>A0AA95SMC4_9BURK</name>
<keyword evidence="4" id="KW-0238">DNA-binding</keyword>
<evidence type="ECO:0000256" key="4">
    <source>
        <dbReference type="ARBA" id="ARBA00023125"/>
    </source>
</evidence>
<dbReference type="PANTHER" id="PTHR38097">
    <property type="match status" value="1"/>
</dbReference>
<dbReference type="SUPFAM" id="SSF81273">
    <property type="entry name" value="H-NS histone-like proteins"/>
    <property type="match status" value="1"/>
</dbReference>
<keyword evidence="5" id="KW-0175">Coiled coil</keyword>
<dbReference type="Pfam" id="PF00816">
    <property type="entry name" value="Histone_HNS"/>
    <property type="match status" value="1"/>
</dbReference>
<feature type="coiled-coil region" evidence="5">
    <location>
        <begin position="6"/>
        <end position="52"/>
    </location>
</feature>
<organism evidence="7 8">
    <name type="scientific">Paucibacter sediminis</name>
    <dbReference type="NCBI Taxonomy" id="3019553"/>
    <lineage>
        <taxon>Bacteria</taxon>
        <taxon>Pseudomonadati</taxon>
        <taxon>Pseudomonadota</taxon>
        <taxon>Betaproteobacteria</taxon>
        <taxon>Burkholderiales</taxon>
        <taxon>Sphaerotilaceae</taxon>
        <taxon>Roseateles</taxon>
    </lineage>
</organism>
<dbReference type="InterPro" id="IPR027444">
    <property type="entry name" value="H-NS_C_dom"/>
</dbReference>
<feature type="domain" description="DNA-binding protein H-NS-like C-terminal" evidence="6">
    <location>
        <begin position="70"/>
        <end position="115"/>
    </location>
</feature>
<comment type="similarity">
    <text evidence="2">Belongs to the histone-like protein H-NS family.</text>
</comment>
<evidence type="ECO:0000256" key="3">
    <source>
        <dbReference type="ARBA" id="ARBA00022490"/>
    </source>
</evidence>
<dbReference type="GO" id="GO:0009295">
    <property type="term" value="C:nucleoid"/>
    <property type="evidence" value="ECO:0007669"/>
    <property type="project" value="UniProtKB-SubCell"/>
</dbReference>
<evidence type="ECO:0000313" key="7">
    <source>
        <dbReference type="EMBL" id="WIT11257.1"/>
    </source>
</evidence>
<dbReference type="Gene3D" id="4.10.430.10">
    <property type="entry name" value="Histone-like protein H-NS, C-terminal domain"/>
    <property type="match status" value="1"/>
</dbReference>
<dbReference type="AlphaFoldDB" id="A0AA95SMC4"/>
<accession>A0AA95SMC4</accession>
<keyword evidence="3" id="KW-0963">Cytoplasm</keyword>
<keyword evidence="8" id="KW-1185">Reference proteome</keyword>
<evidence type="ECO:0000256" key="1">
    <source>
        <dbReference type="ARBA" id="ARBA00004453"/>
    </source>
</evidence>
<dbReference type="KEGG" id="pais:PFX98_20520"/>
<protein>
    <submittedName>
        <fullName evidence="7">H-NS histone family protein</fullName>
    </submittedName>
</protein>